<evidence type="ECO:0000256" key="2">
    <source>
        <dbReference type="ARBA" id="ARBA00023002"/>
    </source>
</evidence>
<feature type="region of interest" description="Disordered" evidence="4">
    <location>
        <begin position="1"/>
        <end position="23"/>
    </location>
</feature>
<dbReference type="OrthoDB" id="151996at2"/>
<evidence type="ECO:0000256" key="3">
    <source>
        <dbReference type="RuleBase" id="RU000363"/>
    </source>
</evidence>
<organism evidence="6 7">
    <name type="scientific">Dermacoccus nishinomiyaensis</name>
    <dbReference type="NCBI Taxonomy" id="1274"/>
    <lineage>
        <taxon>Bacteria</taxon>
        <taxon>Bacillati</taxon>
        <taxon>Actinomycetota</taxon>
        <taxon>Actinomycetes</taxon>
        <taxon>Micrococcales</taxon>
        <taxon>Dermacoccaceae</taxon>
        <taxon>Dermacoccus</taxon>
    </lineage>
</organism>
<gene>
    <name evidence="6" type="ORF">HX89_02310</name>
</gene>
<feature type="domain" description="Ketoreductase" evidence="5">
    <location>
        <begin position="26"/>
        <end position="213"/>
    </location>
</feature>
<dbReference type="Gene3D" id="3.40.50.720">
    <property type="entry name" value="NAD(P)-binding Rossmann-like Domain"/>
    <property type="match status" value="1"/>
</dbReference>
<dbReference type="InterPro" id="IPR057326">
    <property type="entry name" value="KR_dom"/>
</dbReference>
<dbReference type="PRINTS" id="PR00080">
    <property type="entry name" value="SDRFAMILY"/>
</dbReference>
<dbReference type="HOGENOM" id="CLU_010194_2_1_11"/>
<dbReference type="Proteomes" id="UP000027986">
    <property type="component" value="Chromosome"/>
</dbReference>
<dbReference type="PROSITE" id="PS00061">
    <property type="entry name" value="ADH_SHORT"/>
    <property type="match status" value="1"/>
</dbReference>
<evidence type="ECO:0000256" key="4">
    <source>
        <dbReference type="SAM" id="MobiDB-lite"/>
    </source>
</evidence>
<dbReference type="PRINTS" id="PR00081">
    <property type="entry name" value="GDHRDH"/>
</dbReference>
<dbReference type="InterPro" id="IPR036291">
    <property type="entry name" value="NAD(P)-bd_dom_sf"/>
</dbReference>
<proteinExistence type="inferred from homology"/>
<dbReference type="InterPro" id="IPR002347">
    <property type="entry name" value="SDR_fam"/>
</dbReference>
<dbReference type="eggNOG" id="COG0300">
    <property type="taxonomic scope" value="Bacteria"/>
</dbReference>
<reference evidence="6 7" key="1">
    <citation type="submission" date="2014-07" db="EMBL/GenBank/DDBJ databases">
        <title>Genome Sequencing of Dermacoccus nishinomiyaensis.</title>
        <authorList>
            <person name="Hong K.W."/>
            <person name="Chan K.G."/>
        </authorList>
    </citation>
    <scope>NUCLEOTIDE SEQUENCE [LARGE SCALE GENOMIC DNA]</scope>
    <source>
        <strain evidence="6 7">M25</strain>
    </source>
</reference>
<protein>
    <submittedName>
        <fullName evidence="6">Short-chain dehydrogenase</fullName>
    </submittedName>
</protein>
<dbReference type="PANTHER" id="PTHR44196:SF1">
    <property type="entry name" value="DEHYDROGENASE_REDUCTASE SDR FAMILY MEMBER 7B"/>
    <property type="match status" value="1"/>
</dbReference>
<evidence type="ECO:0000256" key="1">
    <source>
        <dbReference type="ARBA" id="ARBA00006484"/>
    </source>
</evidence>
<dbReference type="RefSeq" id="WP_051805550.1">
    <property type="nucleotide sequence ID" value="NZ_CP008889.1"/>
</dbReference>
<dbReference type="KEGG" id="dni:HX89_02310"/>
<dbReference type="SUPFAM" id="SSF51735">
    <property type="entry name" value="NAD(P)-binding Rossmann-fold domains"/>
    <property type="match status" value="1"/>
</dbReference>
<accession>A0A075JFD4</accession>
<dbReference type="GO" id="GO:0016491">
    <property type="term" value="F:oxidoreductase activity"/>
    <property type="evidence" value="ECO:0007669"/>
    <property type="project" value="UniProtKB-KW"/>
</dbReference>
<dbReference type="PANTHER" id="PTHR44196">
    <property type="entry name" value="DEHYDROGENASE/REDUCTASE SDR FAMILY MEMBER 7B"/>
    <property type="match status" value="1"/>
</dbReference>
<comment type="similarity">
    <text evidence="1 3">Belongs to the short-chain dehydrogenases/reductases (SDR) family.</text>
</comment>
<dbReference type="SMART" id="SM00822">
    <property type="entry name" value="PKS_KR"/>
    <property type="match status" value="1"/>
</dbReference>
<dbReference type="EMBL" id="CP008889">
    <property type="protein sequence ID" value="AIF40002.1"/>
    <property type="molecule type" value="Genomic_DNA"/>
</dbReference>
<evidence type="ECO:0000313" key="7">
    <source>
        <dbReference type="Proteomes" id="UP000027986"/>
    </source>
</evidence>
<evidence type="ECO:0000259" key="5">
    <source>
        <dbReference type="SMART" id="SM00822"/>
    </source>
</evidence>
<name>A0A075JFD4_9MICO</name>
<dbReference type="AlphaFoldDB" id="A0A075JFD4"/>
<dbReference type="Pfam" id="PF00106">
    <property type="entry name" value="adh_short"/>
    <property type="match status" value="1"/>
</dbReference>
<keyword evidence="7" id="KW-1185">Reference proteome</keyword>
<dbReference type="GO" id="GO:0016020">
    <property type="term" value="C:membrane"/>
    <property type="evidence" value="ECO:0007669"/>
    <property type="project" value="TreeGrafter"/>
</dbReference>
<keyword evidence="2" id="KW-0560">Oxidoreductase</keyword>
<dbReference type="InterPro" id="IPR020904">
    <property type="entry name" value="Sc_DH/Rdtase_CS"/>
</dbReference>
<sequence>METSRSQSDHPVSSPNQNVSASSEKPLALVAGASRGLGFLVATALADAGHRVVLASRSADALAKAADTLVSHGHARSAVSTIVMDVSDRDGVARAVAQVEGEHGPIDVAIHVAGVIEVGPAENTTHEHIEGAMNIMAWGPINLSDAVVPGMRERGRGRFGVVTSIGGLLSAPHLLAYSTAKFAAVGYTEGLAASLAGTGVSATVIAPGLMRTGSHTAAQFYGNAQAEYAWFAPAASLPFVSMDATKAARRMVDGVLAGKPYVILTPAAKLGARVHGVMPGVTTRVMGLVGRALPGPVPGATTPIPGSKLAPKAGRFVKLLTTLGDRASRSNLEPEG</sequence>
<dbReference type="GeneID" id="41840068"/>
<evidence type="ECO:0000313" key="6">
    <source>
        <dbReference type="EMBL" id="AIF40002.1"/>
    </source>
</evidence>